<evidence type="ECO:0000256" key="4">
    <source>
        <dbReference type="ARBA" id="ARBA00022801"/>
    </source>
</evidence>
<accession>A0A7N1A2X9</accession>
<dbReference type="PROSITE" id="PS00138">
    <property type="entry name" value="SUBTILASE_SER"/>
    <property type="match status" value="1"/>
</dbReference>
<evidence type="ECO:0000256" key="7">
    <source>
        <dbReference type="PROSITE-ProRule" id="PRU01240"/>
    </source>
</evidence>
<dbReference type="Gene3D" id="3.40.50.200">
    <property type="entry name" value="Peptidase S8/S53 domain"/>
    <property type="match status" value="1"/>
</dbReference>
<keyword evidence="5 7" id="KW-0720">Serine protease</keyword>
<dbReference type="Proteomes" id="UP000594263">
    <property type="component" value="Unplaced"/>
</dbReference>
<reference evidence="10" key="1">
    <citation type="submission" date="2021-01" db="UniProtKB">
        <authorList>
            <consortium name="EnsemblPlants"/>
        </authorList>
    </citation>
    <scope>IDENTIFICATION</scope>
</reference>
<evidence type="ECO:0000259" key="8">
    <source>
        <dbReference type="Pfam" id="PF00082"/>
    </source>
</evidence>
<dbReference type="PRINTS" id="PR00723">
    <property type="entry name" value="SUBTILISIN"/>
</dbReference>
<dbReference type="InterPro" id="IPR000209">
    <property type="entry name" value="Peptidase_S8/S53_dom"/>
</dbReference>
<keyword evidence="2 7" id="KW-0645">Protease</keyword>
<feature type="active site" description="Charge relay system" evidence="6 7">
    <location>
        <position position="24"/>
    </location>
</feature>
<evidence type="ECO:0000256" key="6">
    <source>
        <dbReference type="PIRSR" id="PIRSR615500-1"/>
    </source>
</evidence>
<evidence type="ECO:0000256" key="2">
    <source>
        <dbReference type="ARBA" id="ARBA00022670"/>
    </source>
</evidence>
<dbReference type="SUPFAM" id="SSF52743">
    <property type="entry name" value="Subtilisin-like"/>
    <property type="match status" value="1"/>
</dbReference>
<sequence>MGFPENITSDPTLDQSNLIMGFIDSGIWPESKSFSDEGLGPVPKKWKGACQGGRDFKCNRKIIGARTYVTDTARDEVGHGTHTASIAAGNKMAGASFYDIVAKGTARGGAPSSRIAAYKVCTMNGCSKSDILAAFDDAIADGVDIITLPIGGVRDGLVKDVIAIGAFHAMAKGIVTVNSAGDSGPLSTTIHHQAPWFISVGASNTDRVFIDKVVLGDGKTLTGRSLNIQSLGKEPKYPLTYANKLGSNADAYIRLCFSQFIDKELVKDKIVMCTSKLGRSSLHAYGAAGVISSTYNSYSDYPVMYKLPAVYLESEDFAHVEAYANATGSGATILESEDGRDTHAPVVASFSSRGPNYHFPDILKPDVIAPGIGILAAYSSDLEYNVISGTSASCPHAAGAIAYIKSVHPDWSAAALQSALMTTARPLKASMYVDKEFSYGSGHIDPMRAADPGLIYDVSKQDYINLLCGAYDADTCHKISGEECHCPQEKTAPNDLNYPSMTKMLVNVSERTNVSFARVVTNVGQPNSTYKATVVAARKLKIKVVPDTLSFEGLNEKKSFQVQVTGGYPRKGKVLSSSLVWFDGKHTVRSPIVLYALYDEPASV</sequence>
<organism evidence="10 11">
    <name type="scientific">Kalanchoe fedtschenkoi</name>
    <name type="common">Lavender scallops</name>
    <name type="synonym">South American air plant</name>
    <dbReference type="NCBI Taxonomy" id="63787"/>
    <lineage>
        <taxon>Eukaryota</taxon>
        <taxon>Viridiplantae</taxon>
        <taxon>Streptophyta</taxon>
        <taxon>Embryophyta</taxon>
        <taxon>Tracheophyta</taxon>
        <taxon>Spermatophyta</taxon>
        <taxon>Magnoliopsida</taxon>
        <taxon>eudicotyledons</taxon>
        <taxon>Gunneridae</taxon>
        <taxon>Pentapetalae</taxon>
        <taxon>Saxifragales</taxon>
        <taxon>Crassulaceae</taxon>
        <taxon>Kalanchoe</taxon>
    </lineage>
</organism>
<keyword evidence="11" id="KW-1185">Reference proteome</keyword>
<evidence type="ECO:0000256" key="1">
    <source>
        <dbReference type="ARBA" id="ARBA00011073"/>
    </source>
</evidence>
<feature type="domain" description="Subtilisin-like protease fibronectin type-III" evidence="9">
    <location>
        <begin position="495"/>
        <end position="593"/>
    </location>
</feature>
<evidence type="ECO:0000313" key="10">
    <source>
        <dbReference type="EnsemblPlants" id="Kaladp0070s0117.1.v1.1"/>
    </source>
</evidence>
<dbReference type="InterPro" id="IPR041469">
    <property type="entry name" value="Subtilisin-like_FN3"/>
</dbReference>
<dbReference type="EnsemblPlants" id="Kaladp0070s0117.1.v1.1">
    <property type="protein sequence ID" value="Kaladp0070s0117.1.v1.1"/>
    <property type="gene ID" value="Kaladp0070s0117.v1.1"/>
</dbReference>
<dbReference type="PROSITE" id="PS51892">
    <property type="entry name" value="SUBTILASE"/>
    <property type="match status" value="1"/>
</dbReference>
<dbReference type="Pfam" id="PF17766">
    <property type="entry name" value="fn3_6"/>
    <property type="match status" value="1"/>
</dbReference>
<dbReference type="InterPro" id="IPR036852">
    <property type="entry name" value="Peptidase_S8/S53_dom_sf"/>
</dbReference>
<dbReference type="PANTHER" id="PTHR10795">
    <property type="entry name" value="PROPROTEIN CONVERTASE SUBTILISIN/KEXIN"/>
    <property type="match status" value="1"/>
</dbReference>
<feature type="active site" description="Charge relay system" evidence="6 7">
    <location>
        <position position="391"/>
    </location>
</feature>
<dbReference type="InterPro" id="IPR045051">
    <property type="entry name" value="SBT"/>
</dbReference>
<dbReference type="InterPro" id="IPR023828">
    <property type="entry name" value="Peptidase_S8_Ser-AS"/>
</dbReference>
<dbReference type="InterPro" id="IPR015500">
    <property type="entry name" value="Peptidase_S8_subtilisin-rel"/>
</dbReference>
<dbReference type="AlphaFoldDB" id="A0A7N1A2X9"/>
<protein>
    <submittedName>
        <fullName evidence="10">Uncharacterized protein</fullName>
    </submittedName>
</protein>
<dbReference type="Gene3D" id="2.60.40.2310">
    <property type="match status" value="1"/>
</dbReference>
<dbReference type="Pfam" id="PF00082">
    <property type="entry name" value="Peptidase_S8"/>
    <property type="match status" value="1"/>
</dbReference>
<dbReference type="Gramene" id="Kaladp0070s0117.1.v1.1">
    <property type="protein sequence ID" value="Kaladp0070s0117.1.v1.1"/>
    <property type="gene ID" value="Kaladp0070s0117.v1.1"/>
</dbReference>
<keyword evidence="4 7" id="KW-0378">Hydrolase</keyword>
<dbReference type="CDD" id="cd02120">
    <property type="entry name" value="PA_subtilisin_like"/>
    <property type="match status" value="1"/>
</dbReference>
<feature type="domain" description="Peptidase S8/S53" evidence="8">
    <location>
        <begin position="18"/>
        <end position="440"/>
    </location>
</feature>
<evidence type="ECO:0000313" key="11">
    <source>
        <dbReference type="Proteomes" id="UP000594263"/>
    </source>
</evidence>
<dbReference type="CDD" id="cd04852">
    <property type="entry name" value="Peptidases_S8_3"/>
    <property type="match status" value="1"/>
</dbReference>
<evidence type="ECO:0000256" key="3">
    <source>
        <dbReference type="ARBA" id="ARBA00022729"/>
    </source>
</evidence>
<evidence type="ECO:0000259" key="9">
    <source>
        <dbReference type="Pfam" id="PF17766"/>
    </source>
</evidence>
<proteinExistence type="inferred from homology"/>
<name>A0A7N1A2X9_KALFE</name>
<dbReference type="OMA" id="LNYPTMS"/>
<feature type="active site" description="Charge relay system" evidence="6 7">
    <location>
        <position position="79"/>
    </location>
</feature>
<evidence type="ECO:0000256" key="5">
    <source>
        <dbReference type="ARBA" id="ARBA00022825"/>
    </source>
</evidence>
<dbReference type="GO" id="GO:0004252">
    <property type="term" value="F:serine-type endopeptidase activity"/>
    <property type="evidence" value="ECO:0007669"/>
    <property type="project" value="UniProtKB-UniRule"/>
</dbReference>
<dbReference type="Gene3D" id="3.50.30.30">
    <property type="match status" value="1"/>
</dbReference>
<dbReference type="GO" id="GO:0006508">
    <property type="term" value="P:proteolysis"/>
    <property type="evidence" value="ECO:0007669"/>
    <property type="project" value="UniProtKB-KW"/>
</dbReference>
<dbReference type="InterPro" id="IPR034197">
    <property type="entry name" value="Peptidases_S8_3"/>
</dbReference>
<keyword evidence="3" id="KW-0732">Signal</keyword>
<comment type="similarity">
    <text evidence="1 7">Belongs to the peptidase S8 family.</text>
</comment>